<proteinExistence type="predicted"/>
<protein>
    <submittedName>
        <fullName evidence="1">Uncharacterized protein</fullName>
    </submittedName>
</protein>
<evidence type="ECO:0000313" key="1">
    <source>
        <dbReference type="EMBL" id="QHT35988.1"/>
    </source>
</evidence>
<dbReference type="EMBL" id="MN739029">
    <property type="protein sequence ID" value="QHT35988.1"/>
    <property type="molecule type" value="Genomic_DNA"/>
</dbReference>
<dbReference type="AlphaFoldDB" id="A0A6C0F381"/>
<sequence length="209" mass="24549">MDDLINETDGFIEYSSKTDDLTQMQPIVQKKDFTFSRVQKNKYRVVTRIENNNIQIKKVVDFHIIQLIFEINKEFFEKIHLDIHASGDNAYLCLMLRNLFEKIGFKQQCLSLQLTKVEPSESTFIFLGKKDAETIQSYVDPKKRNGIEIIPVDKFTIIAQLQSNHVLELILDIELTETKRKITYIVEKAFGMLLKHVFLKTKRFIETLK</sequence>
<accession>A0A6C0F381</accession>
<reference evidence="1" key="1">
    <citation type="journal article" date="2020" name="Nature">
        <title>Giant virus diversity and host interactions through global metagenomics.</title>
        <authorList>
            <person name="Schulz F."/>
            <person name="Roux S."/>
            <person name="Paez-Espino D."/>
            <person name="Jungbluth S."/>
            <person name="Walsh D.A."/>
            <person name="Denef V.J."/>
            <person name="McMahon K.D."/>
            <person name="Konstantinidis K.T."/>
            <person name="Eloe-Fadrosh E.A."/>
            <person name="Kyrpides N.C."/>
            <person name="Woyke T."/>
        </authorList>
    </citation>
    <scope>NUCLEOTIDE SEQUENCE</scope>
    <source>
        <strain evidence="1">GVMAG-M-3300009182-46</strain>
    </source>
</reference>
<name>A0A6C0F381_9ZZZZ</name>
<organism evidence="1">
    <name type="scientific">viral metagenome</name>
    <dbReference type="NCBI Taxonomy" id="1070528"/>
    <lineage>
        <taxon>unclassified sequences</taxon>
        <taxon>metagenomes</taxon>
        <taxon>organismal metagenomes</taxon>
    </lineage>
</organism>